<evidence type="ECO:0000256" key="1">
    <source>
        <dbReference type="SAM" id="Phobius"/>
    </source>
</evidence>
<name>A0ABP6S827_9ACTN</name>
<keyword evidence="1" id="KW-0472">Membrane</keyword>
<comment type="caution">
    <text evidence="2">The sequence shown here is derived from an EMBL/GenBank/DDBJ whole genome shotgun (WGS) entry which is preliminary data.</text>
</comment>
<evidence type="ECO:0008006" key="4">
    <source>
        <dbReference type="Google" id="ProtNLM"/>
    </source>
</evidence>
<evidence type="ECO:0000313" key="3">
    <source>
        <dbReference type="Proteomes" id="UP001499990"/>
    </source>
</evidence>
<evidence type="ECO:0000313" key="2">
    <source>
        <dbReference type="EMBL" id="GAA3369686.1"/>
    </source>
</evidence>
<dbReference type="Proteomes" id="UP001499990">
    <property type="component" value="Unassembled WGS sequence"/>
</dbReference>
<gene>
    <name evidence="2" type="ORF">GCM10020367_13370</name>
</gene>
<dbReference type="RefSeq" id="WP_345035203.1">
    <property type="nucleotide sequence ID" value="NZ_BAAAYL010000001.1"/>
</dbReference>
<proteinExistence type="predicted"/>
<dbReference type="EMBL" id="BAAAYL010000001">
    <property type="protein sequence ID" value="GAA3369686.1"/>
    <property type="molecule type" value="Genomic_DNA"/>
</dbReference>
<protein>
    <recommendedName>
        <fullName evidence="4">Secreted protein</fullName>
    </recommendedName>
</protein>
<keyword evidence="1" id="KW-1133">Transmembrane helix</keyword>
<feature type="transmembrane region" description="Helical" evidence="1">
    <location>
        <begin position="21"/>
        <end position="40"/>
    </location>
</feature>
<sequence length="68" mass="7187">MTARTHTRSHASASGGVEIRLPWWAIALPVMAFAVLLLLMTGSGSAYAADGGPAITQLLERVQQTLSH</sequence>
<organism evidence="2 3">
    <name type="scientific">Streptomyces sannanensis</name>
    <dbReference type="NCBI Taxonomy" id="285536"/>
    <lineage>
        <taxon>Bacteria</taxon>
        <taxon>Bacillati</taxon>
        <taxon>Actinomycetota</taxon>
        <taxon>Actinomycetes</taxon>
        <taxon>Kitasatosporales</taxon>
        <taxon>Streptomycetaceae</taxon>
        <taxon>Streptomyces</taxon>
    </lineage>
</organism>
<keyword evidence="3" id="KW-1185">Reference proteome</keyword>
<keyword evidence="1" id="KW-0812">Transmembrane</keyword>
<accession>A0ABP6S827</accession>
<reference evidence="3" key="1">
    <citation type="journal article" date="2019" name="Int. J. Syst. Evol. Microbiol.">
        <title>The Global Catalogue of Microorganisms (GCM) 10K type strain sequencing project: providing services to taxonomists for standard genome sequencing and annotation.</title>
        <authorList>
            <consortium name="The Broad Institute Genomics Platform"/>
            <consortium name="The Broad Institute Genome Sequencing Center for Infectious Disease"/>
            <person name="Wu L."/>
            <person name="Ma J."/>
        </authorList>
    </citation>
    <scope>NUCLEOTIDE SEQUENCE [LARGE SCALE GENOMIC DNA]</scope>
    <source>
        <strain evidence="3">JCM 9651</strain>
    </source>
</reference>